<evidence type="ECO:0000259" key="1">
    <source>
        <dbReference type="Pfam" id="PF04717"/>
    </source>
</evidence>
<dbReference type="Proteomes" id="UP000256977">
    <property type="component" value="Unassembled WGS sequence"/>
</dbReference>
<comment type="caution">
    <text evidence="2">The sequence shown here is derived from an EMBL/GenBank/DDBJ whole genome shotgun (WGS) entry which is preliminary data.</text>
</comment>
<feature type="domain" description="Gp5/Type VI secretion system Vgr protein OB-fold" evidence="1">
    <location>
        <begin position="28"/>
        <end position="101"/>
    </location>
</feature>
<dbReference type="Gene3D" id="2.40.50.230">
    <property type="entry name" value="Gp5 N-terminal domain"/>
    <property type="match status" value="1"/>
</dbReference>
<keyword evidence="3" id="KW-1185">Reference proteome</keyword>
<gene>
    <name evidence="2" type="ORF">DFP98_11130</name>
</gene>
<dbReference type="EMBL" id="QRDZ01000011">
    <property type="protein sequence ID" value="RED76646.1"/>
    <property type="molecule type" value="Genomic_DNA"/>
</dbReference>
<dbReference type="Pfam" id="PF04717">
    <property type="entry name" value="Phage_base_V"/>
    <property type="match status" value="1"/>
</dbReference>
<dbReference type="RefSeq" id="WP_246016547.1">
    <property type="nucleotide sequence ID" value="NZ_QRDZ01000011.1"/>
</dbReference>
<dbReference type="SUPFAM" id="SSF69255">
    <property type="entry name" value="gp5 N-terminal domain-like"/>
    <property type="match status" value="1"/>
</dbReference>
<dbReference type="InterPro" id="IPR037026">
    <property type="entry name" value="Vgr_OB-fold_dom_sf"/>
</dbReference>
<evidence type="ECO:0000313" key="3">
    <source>
        <dbReference type="Proteomes" id="UP000256977"/>
    </source>
</evidence>
<dbReference type="AlphaFoldDB" id="A0A3D9JT80"/>
<proteinExistence type="predicted"/>
<evidence type="ECO:0000313" key="2">
    <source>
        <dbReference type="EMBL" id="RED76646.1"/>
    </source>
</evidence>
<protein>
    <recommendedName>
        <fullName evidence="1">Gp5/Type VI secretion system Vgr protein OB-fold domain-containing protein</fullName>
    </recommendedName>
</protein>
<sequence length="244" mass="26077">MSSMNDFFPGRSDSEGGGSANFVHGVMVATVTNNKDPDGLNRVKLKFPLRENSHETDWAPLASLMSGSGKGTMFVPEVGDEVLVAFHLGNLNQPFVIGSLWNTSNKPPAKDEKNNLRKIHSRDGHELIFDDTESKGKVTLKTKQGLNLEIDEGADKVTLATKNAAQTIVLEGSSAGTITVKSGANKITIDNKGDIKVESNKEITLKSTQINLEATASMKVKAGGKLDLLSDGIVTIKGAMVKIN</sequence>
<name>A0A3D9JT80_9BACL</name>
<dbReference type="InterPro" id="IPR006531">
    <property type="entry name" value="Gp5/Vgr_OB"/>
</dbReference>
<dbReference type="SUPFAM" id="SSF69349">
    <property type="entry name" value="Phage fibre proteins"/>
    <property type="match status" value="1"/>
</dbReference>
<accession>A0A3D9JT80</accession>
<reference evidence="2 3" key="1">
    <citation type="submission" date="2018-07" db="EMBL/GenBank/DDBJ databases">
        <title>Genomic Encyclopedia of Type Strains, Phase III (KMG-III): the genomes of soil and plant-associated and newly described type strains.</title>
        <authorList>
            <person name="Whitman W."/>
        </authorList>
    </citation>
    <scope>NUCLEOTIDE SEQUENCE [LARGE SCALE GENOMIC DNA]</scope>
    <source>
        <strain evidence="2 3">CECT 7287</strain>
    </source>
</reference>
<organism evidence="2 3">
    <name type="scientific">Cohnella phaseoli</name>
    <dbReference type="NCBI Taxonomy" id="456490"/>
    <lineage>
        <taxon>Bacteria</taxon>
        <taxon>Bacillati</taxon>
        <taxon>Bacillota</taxon>
        <taxon>Bacilli</taxon>
        <taxon>Bacillales</taxon>
        <taxon>Paenibacillaceae</taxon>
        <taxon>Cohnella</taxon>
    </lineage>
</organism>